<proteinExistence type="predicted"/>
<dbReference type="Proteomes" id="UP001367676">
    <property type="component" value="Unassembled WGS sequence"/>
</dbReference>
<gene>
    <name evidence="2" type="ORF">V9T40_000394</name>
</gene>
<feature type="signal peptide" evidence="1">
    <location>
        <begin position="1"/>
        <end position="22"/>
    </location>
</feature>
<sequence length="281" mass="31562">MNFKVFMVTVIATAILCSLVSAKPSRKKPSSIIESVSNNGSFFKRVIEKSVALVLFPLFVTLEIIWNSTGAHSDIGSLASDPAVDAQIHVICATILKLWTDLRTLEDSQKVYHEALESIVNAEESNVNETYADIIAKIDKAYENSVLGKQYIRLKNVTAQEFTLPDNHSDVESTLSQTDRDKLLHENELLGARMLLFKFHAELHNKGDNHKLAKMILAVSKDEKLYDKVQQVFENTLKQAGPSFGLKGTDEDAAKYFFLNLRKNIARHSDLKAIFENHIVQ</sequence>
<evidence type="ECO:0000313" key="2">
    <source>
        <dbReference type="EMBL" id="KAK7579765.1"/>
    </source>
</evidence>
<keyword evidence="1" id="KW-0732">Signal</keyword>
<keyword evidence="3" id="KW-1185">Reference proteome</keyword>
<organism evidence="2 3">
    <name type="scientific">Parthenolecanium corni</name>
    <dbReference type="NCBI Taxonomy" id="536013"/>
    <lineage>
        <taxon>Eukaryota</taxon>
        <taxon>Metazoa</taxon>
        <taxon>Ecdysozoa</taxon>
        <taxon>Arthropoda</taxon>
        <taxon>Hexapoda</taxon>
        <taxon>Insecta</taxon>
        <taxon>Pterygota</taxon>
        <taxon>Neoptera</taxon>
        <taxon>Paraneoptera</taxon>
        <taxon>Hemiptera</taxon>
        <taxon>Sternorrhyncha</taxon>
        <taxon>Coccoidea</taxon>
        <taxon>Coccidae</taxon>
        <taxon>Parthenolecanium</taxon>
    </lineage>
</organism>
<reference evidence="2 3" key="1">
    <citation type="submission" date="2024-03" db="EMBL/GenBank/DDBJ databases">
        <title>Adaptation during the transition from Ophiocordyceps entomopathogen to insect associate is accompanied by gene loss and intensified selection.</title>
        <authorList>
            <person name="Ward C.M."/>
            <person name="Onetto C.A."/>
            <person name="Borneman A.R."/>
        </authorList>
    </citation>
    <scope>NUCLEOTIDE SEQUENCE [LARGE SCALE GENOMIC DNA]</scope>
    <source>
        <strain evidence="2">AWRI1</strain>
        <tissue evidence="2">Single Adult Female</tissue>
    </source>
</reference>
<name>A0AAN9T9Q1_9HEMI</name>
<dbReference type="EMBL" id="JBBCAQ010000034">
    <property type="protein sequence ID" value="KAK7579765.1"/>
    <property type="molecule type" value="Genomic_DNA"/>
</dbReference>
<feature type="chain" id="PRO_5042938963" evidence="1">
    <location>
        <begin position="23"/>
        <end position="281"/>
    </location>
</feature>
<comment type="caution">
    <text evidence="2">The sequence shown here is derived from an EMBL/GenBank/DDBJ whole genome shotgun (WGS) entry which is preliminary data.</text>
</comment>
<dbReference type="AlphaFoldDB" id="A0AAN9T9Q1"/>
<evidence type="ECO:0000313" key="3">
    <source>
        <dbReference type="Proteomes" id="UP001367676"/>
    </source>
</evidence>
<accession>A0AAN9T9Q1</accession>
<protein>
    <submittedName>
        <fullName evidence="2">Uncharacterized protein</fullName>
    </submittedName>
</protein>
<evidence type="ECO:0000256" key="1">
    <source>
        <dbReference type="SAM" id="SignalP"/>
    </source>
</evidence>